<proteinExistence type="predicted"/>
<dbReference type="AlphaFoldDB" id="A0A0E9V3I8"/>
<dbReference type="EMBL" id="GBXM01035980">
    <property type="protein sequence ID" value="JAH72597.1"/>
    <property type="molecule type" value="Transcribed_RNA"/>
</dbReference>
<evidence type="ECO:0000313" key="1">
    <source>
        <dbReference type="EMBL" id="JAH72597.1"/>
    </source>
</evidence>
<organism evidence="1">
    <name type="scientific">Anguilla anguilla</name>
    <name type="common">European freshwater eel</name>
    <name type="synonym">Muraena anguilla</name>
    <dbReference type="NCBI Taxonomy" id="7936"/>
    <lineage>
        <taxon>Eukaryota</taxon>
        <taxon>Metazoa</taxon>
        <taxon>Chordata</taxon>
        <taxon>Craniata</taxon>
        <taxon>Vertebrata</taxon>
        <taxon>Euteleostomi</taxon>
        <taxon>Actinopterygii</taxon>
        <taxon>Neopterygii</taxon>
        <taxon>Teleostei</taxon>
        <taxon>Anguilliformes</taxon>
        <taxon>Anguillidae</taxon>
        <taxon>Anguilla</taxon>
    </lineage>
</organism>
<reference evidence="1" key="1">
    <citation type="submission" date="2014-11" db="EMBL/GenBank/DDBJ databases">
        <authorList>
            <person name="Amaro Gonzalez C."/>
        </authorList>
    </citation>
    <scope>NUCLEOTIDE SEQUENCE</scope>
</reference>
<sequence>MFNYVYRFSPICIINERISSTKLNL</sequence>
<accession>A0A0E9V3I8</accession>
<name>A0A0E9V3I8_ANGAN</name>
<protein>
    <submittedName>
        <fullName evidence="1">Uncharacterized protein</fullName>
    </submittedName>
</protein>
<reference evidence="1" key="2">
    <citation type="journal article" date="2015" name="Fish Shellfish Immunol.">
        <title>Early steps in the European eel (Anguilla anguilla)-Vibrio vulnificus interaction in the gills: Role of the RtxA13 toxin.</title>
        <authorList>
            <person name="Callol A."/>
            <person name="Pajuelo D."/>
            <person name="Ebbesson L."/>
            <person name="Teles M."/>
            <person name="MacKenzie S."/>
            <person name="Amaro C."/>
        </authorList>
    </citation>
    <scope>NUCLEOTIDE SEQUENCE</scope>
</reference>